<reference evidence="2 3" key="1">
    <citation type="submission" date="2015-08" db="EMBL/GenBank/DDBJ databases">
        <title>Antibacterial properties of a collection of Vibrionaceae strains.</title>
        <authorList>
            <person name="Giubergia S."/>
        </authorList>
    </citation>
    <scope>NUCLEOTIDE SEQUENCE [LARGE SCALE GENOMIC DNA]</scope>
    <source>
        <strain evidence="2 3">S0821</strain>
    </source>
</reference>
<evidence type="ECO:0000313" key="3">
    <source>
        <dbReference type="Proteomes" id="UP000051221"/>
    </source>
</evidence>
<dbReference type="RefSeq" id="WP_055466166.1">
    <property type="nucleotide sequence ID" value="NZ_JBBMII010000001.1"/>
</dbReference>
<dbReference type="AlphaFoldDB" id="A0A0Q2XZZ2"/>
<dbReference type="PANTHER" id="PTHR33973">
    <property type="entry name" value="OS07G0153300 PROTEIN"/>
    <property type="match status" value="1"/>
</dbReference>
<dbReference type="InParanoid" id="A0A0Q2XZZ2"/>
<comment type="caution">
    <text evidence="2">The sequence shown here is derived from an EMBL/GenBank/DDBJ whole genome shotgun (WGS) entry which is preliminary data.</text>
</comment>
<feature type="region of interest" description="Disordered" evidence="1">
    <location>
        <begin position="250"/>
        <end position="271"/>
    </location>
</feature>
<sequence>MMGARARLEGSALMVGRVRHRRFTPVTHALDYPLFMPCIDLDDWPALQTRVWGLGERWWHWARFRRGDYLGTGDLKTAVQDKVFELTGESIRGRVQAVVHLRYLGLYFSPVNFYYLYDQQGVWRYLLAEVSNTPWNERHYYAIPAERGEQGLNWTHDKAFHVSPFNPVEQVYQWKLKPLTDALMVHLECHRNQKEFDATLALKAQPFTSRGLIRLLIRTPIMTVKVLTGIYWHALKLWVKGAPFYSHPKSYAHPKSRQHEAENNNKENSQC</sequence>
<proteinExistence type="predicted"/>
<dbReference type="EMBL" id="LKHS01000009">
    <property type="protein sequence ID" value="KQH85924.1"/>
    <property type="molecule type" value="Genomic_DNA"/>
</dbReference>
<dbReference type="PANTHER" id="PTHR33973:SF4">
    <property type="entry name" value="OS07G0153300 PROTEIN"/>
    <property type="match status" value="1"/>
</dbReference>
<gene>
    <name evidence="2" type="ORF">AMR76_11645</name>
</gene>
<dbReference type="Pfam" id="PF07103">
    <property type="entry name" value="DUF1365"/>
    <property type="match status" value="1"/>
</dbReference>
<accession>A0A0Q2XZZ2</accession>
<dbReference type="InterPro" id="IPR010775">
    <property type="entry name" value="DUF1365"/>
</dbReference>
<name>A0A0Q2XZZ2_VIBFU</name>
<keyword evidence="3" id="KW-1185">Reference proteome</keyword>
<evidence type="ECO:0000313" key="2">
    <source>
        <dbReference type="EMBL" id="KQH85924.1"/>
    </source>
</evidence>
<evidence type="ECO:0000256" key="1">
    <source>
        <dbReference type="SAM" id="MobiDB-lite"/>
    </source>
</evidence>
<organism evidence="2 3">
    <name type="scientific">Vibrio furnissii</name>
    <dbReference type="NCBI Taxonomy" id="29494"/>
    <lineage>
        <taxon>Bacteria</taxon>
        <taxon>Pseudomonadati</taxon>
        <taxon>Pseudomonadota</taxon>
        <taxon>Gammaproteobacteria</taxon>
        <taxon>Vibrionales</taxon>
        <taxon>Vibrionaceae</taxon>
        <taxon>Vibrio</taxon>
    </lineage>
</organism>
<protein>
    <submittedName>
        <fullName evidence="2">Chromosome partitioning protein ParA</fullName>
    </submittedName>
</protein>
<dbReference type="Proteomes" id="UP000051221">
    <property type="component" value="Unassembled WGS sequence"/>
</dbReference>